<sequence>MEMEREKTDEQGSLIAGVADNRGNTLHSEIDLTDHEEHSEEHEHLEEEHVDYSHFTKGQLVNVIKELSKESNFKRIDHIIKEIKPLYDDYRDKERAEALSRFTATGGTAEDFEYKGDDNDIAFDANIKLIRDRKGQYIRALEEKKADNLKRKQDLIEKIRVLADGDNSSNQFDAFKEIQREWKSIGPVPGPQAKILWASYHALIDRFYDNQSIYFELKELDRRKNLESKLELCARAEKLADVSIIKDAIRDLNELHHEFKHVGPVPKEDKENVWQRFKAASDAVYARRDEYLQKLQQELHGNLDLKIKLCDDVQPFATYNSDRIKEWNQKTKEILEVQKQWEIIGGLPRAKAKEVNKKFWGAFKTFFNNKNIFFKKLDEEREKNLQAKNDLIQKALDLKESHDWEKTSNELKNLQLKWKDIGPVPEKFREKVFKEFKEACDFFFDQRRSQQGKVDQEQGDNLKIKEEICAALEQHATGQTASAELLRELQDKFNAVGFVPRKDINAIRSRYHEAVDKFVAAIQGFSEDDKSKLLLENQLSDLKNDPMAERKIFQKELAIRKKISKVENDISLWKNNLEFFGKSSNADGVRAEFNDKIKTATDHLKQLKDQLRMLKTVG</sequence>
<dbReference type="RefSeq" id="WP_112749849.1">
    <property type="nucleotide sequence ID" value="NZ_QMFY01000023.1"/>
</dbReference>
<organism evidence="3 4">
    <name type="scientific">Pseudochryseolinea flava</name>
    <dbReference type="NCBI Taxonomy" id="2059302"/>
    <lineage>
        <taxon>Bacteria</taxon>
        <taxon>Pseudomonadati</taxon>
        <taxon>Bacteroidota</taxon>
        <taxon>Cytophagia</taxon>
        <taxon>Cytophagales</taxon>
        <taxon>Fulvivirgaceae</taxon>
        <taxon>Pseudochryseolinea</taxon>
    </lineage>
</organism>
<keyword evidence="1" id="KW-0175">Coiled coil</keyword>
<dbReference type="AlphaFoldDB" id="A0A364XXA2"/>
<dbReference type="Pfam" id="PF03993">
    <property type="entry name" value="DUF349"/>
    <property type="match status" value="5"/>
</dbReference>
<dbReference type="InterPro" id="IPR007139">
    <property type="entry name" value="DUF349"/>
</dbReference>
<evidence type="ECO:0000313" key="3">
    <source>
        <dbReference type="EMBL" id="RAV98033.1"/>
    </source>
</evidence>
<proteinExistence type="predicted"/>
<dbReference type="Proteomes" id="UP000251889">
    <property type="component" value="Unassembled WGS sequence"/>
</dbReference>
<keyword evidence="4" id="KW-1185">Reference proteome</keyword>
<dbReference type="EMBL" id="QMFY01000023">
    <property type="protein sequence ID" value="RAV98033.1"/>
    <property type="molecule type" value="Genomic_DNA"/>
</dbReference>
<name>A0A364XXA2_9BACT</name>
<feature type="region of interest" description="Disordered" evidence="2">
    <location>
        <begin position="1"/>
        <end position="27"/>
    </location>
</feature>
<comment type="caution">
    <text evidence="3">The sequence shown here is derived from an EMBL/GenBank/DDBJ whole genome shotgun (WGS) entry which is preliminary data.</text>
</comment>
<feature type="coiled-coil region" evidence="1">
    <location>
        <begin position="590"/>
        <end position="617"/>
    </location>
</feature>
<evidence type="ECO:0000256" key="2">
    <source>
        <dbReference type="SAM" id="MobiDB-lite"/>
    </source>
</evidence>
<dbReference type="OrthoDB" id="5422202at2"/>
<protein>
    <submittedName>
        <fullName evidence="3">DUF349 domain-containing protein</fullName>
    </submittedName>
</protein>
<accession>A0A364XXA2</accession>
<evidence type="ECO:0000256" key="1">
    <source>
        <dbReference type="SAM" id="Coils"/>
    </source>
</evidence>
<evidence type="ECO:0000313" key="4">
    <source>
        <dbReference type="Proteomes" id="UP000251889"/>
    </source>
</evidence>
<reference evidence="3 4" key="1">
    <citation type="submission" date="2018-06" db="EMBL/GenBank/DDBJ databases">
        <title>Chryseolinea flavus sp. nov., a member of the phylum Bacteroidetes isolated from soil.</title>
        <authorList>
            <person name="Li Y."/>
            <person name="Wang J."/>
        </authorList>
    </citation>
    <scope>NUCLEOTIDE SEQUENCE [LARGE SCALE GENOMIC DNA]</scope>
    <source>
        <strain evidence="3 4">SDU1-6</strain>
    </source>
</reference>
<gene>
    <name evidence="3" type="ORF">DQQ10_25865</name>
</gene>
<feature type="compositionally biased region" description="Basic and acidic residues" evidence="2">
    <location>
        <begin position="1"/>
        <end position="10"/>
    </location>
</feature>